<reference evidence="2 3" key="1">
    <citation type="journal article" date="2024" name="Plant J.">
        <title>Genome sequences and population genomics reveal climatic adaptation and genomic divergence between two closely related sweetgum species.</title>
        <authorList>
            <person name="Xu W.Q."/>
            <person name="Ren C.Q."/>
            <person name="Zhang X.Y."/>
            <person name="Comes H.P."/>
            <person name="Liu X.H."/>
            <person name="Li Y.G."/>
            <person name="Kettle C.J."/>
            <person name="Jalonen R."/>
            <person name="Gaisberger H."/>
            <person name="Ma Y.Z."/>
            <person name="Qiu Y.X."/>
        </authorList>
    </citation>
    <scope>NUCLEOTIDE SEQUENCE [LARGE SCALE GENOMIC DNA]</scope>
    <source>
        <strain evidence="2">Hangzhou</strain>
    </source>
</reference>
<evidence type="ECO:0000256" key="1">
    <source>
        <dbReference type="SAM" id="Phobius"/>
    </source>
</evidence>
<keyword evidence="1" id="KW-0812">Transmembrane</keyword>
<gene>
    <name evidence="2" type="ORF">L1049_008658</name>
</gene>
<keyword evidence="3" id="KW-1185">Reference proteome</keyword>
<dbReference type="Proteomes" id="UP001415857">
    <property type="component" value="Unassembled WGS sequence"/>
</dbReference>
<name>A0AAP0S6Q2_LIQFO</name>
<evidence type="ECO:0000313" key="3">
    <source>
        <dbReference type="Proteomes" id="UP001415857"/>
    </source>
</evidence>
<comment type="caution">
    <text evidence="2">The sequence shown here is derived from an EMBL/GenBank/DDBJ whole genome shotgun (WGS) entry which is preliminary data.</text>
</comment>
<organism evidence="2 3">
    <name type="scientific">Liquidambar formosana</name>
    <name type="common">Formosan gum</name>
    <dbReference type="NCBI Taxonomy" id="63359"/>
    <lineage>
        <taxon>Eukaryota</taxon>
        <taxon>Viridiplantae</taxon>
        <taxon>Streptophyta</taxon>
        <taxon>Embryophyta</taxon>
        <taxon>Tracheophyta</taxon>
        <taxon>Spermatophyta</taxon>
        <taxon>Magnoliopsida</taxon>
        <taxon>eudicotyledons</taxon>
        <taxon>Gunneridae</taxon>
        <taxon>Pentapetalae</taxon>
        <taxon>Saxifragales</taxon>
        <taxon>Altingiaceae</taxon>
        <taxon>Liquidambar</taxon>
    </lineage>
</organism>
<feature type="transmembrane region" description="Helical" evidence="1">
    <location>
        <begin position="338"/>
        <end position="360"/>
    </location>
</feature>
<dbReference type="PANTHER" id="PTHR36353">
    <property type="entry name" value="TRANSMEMBRANE PROTEIN"/>
    <property type="match status" value="1"/>
</dbReference>
<keyword evidence="1" id="KW-1133">Transmembrane helix</keyword>
<keyword evidence="1" id="KW-0472">Membrane</keyword>
<dbReference type="Pfam" id="PF25105">
    <property type="entry name" value="DUF7813"/>
    <property type="match status" value="1"/>
</dbReference>
<feature type="transmembrane region" description="Helical" evidence="1">
    <location>
        <begin position="411"/>
        <end position="435"/>
    </location>
</feature>
<dbReference type="PANTHER" id="PTHR36353:SF1">
    <property type="entry name" value="TRANSMEMBRANE PROTEIN"/>
    <property type="match status" value="1"/>
</dbReference>
<dbReference type="AlphaFoldDB" id="A0AAP0S6Q2"/>
<accession>A0AAP0S6Q2</accession>
<dbReference type="InterPro" id="IPR056715">
    <property type="entry name" value="DUF7813"/>
</dbReference>
<evidence type="ECO:0000313" key="2">
    <source>
        <dbReference type="EMBL" id="KAK9290488.1"/>
    </source>
</evidence>
<feature type="transmembrane region" description="Helical" evidence="1">
    <location>
        <begin position="20"/>
        <end position="39"/>
    </location>
</feature>
<proteinExistence type="predicted"/>
<dbReference type="EMBL" id="JBBPBK010000002">
    <property type="protein sequence ID" value="KAK9290488.1"/>
    <property type="molecule type" value="Genomic_DNA"/>
</dbReference>
<sequence length="485" mass="54611">MTDPHLSLHTTSQVIKRTNSAFSSNLFTFISLSLLILSFRTTVENGTHIVTAFIDGDPSLKALLSRLDIAGKNLRSPETLSPSAAVHRRRRRPFLHLTRVGTLDDDFFSGDDDDDRTLFGSRRKSPVNGSFITLSNFDKKLGYSELIEDNGIRVSEVVRSGFSFNVGSLSFDSDDRGDDEGNQTIGLENREGGGDKVVDFQFFVKGLELGRRDTAALFFLVSFLSAAYGWVILGFLVTYSWVLGIVFVAVVNDLLGRYGSFVGTLWDGSRLGLRRLSGFILMRWAVRDALTQLLGLWFFGEIEDQYSFFRLFVRLKLMPFSIMSPWIRGFEKEISGFLFMWFLVDTVVAFIFAVDSWVAIVDSRRSGREIVKEGCYLISTMLSQAIHIKCLESILCGSFIRWVLSHACGKYFALVFQSVAEVYFMVAWLIFYFAARCRDPNPDGRRFGRRDLEGLLKVLDDTQCCFSGILLAGFNCNAKIAGLFS</sequence>
<protein>
    <submittedName>
        <fullName evidence="2">Uncharacterized protein</fullName>
    </submittedName>
</protein>